<organism evidence="1 2">
    <name type="scientific">Catharanthus roseus</name>
    <name type="common">Madagascar periwinkle</name>
    <name type="synonym">Vinca rosea</name>
    <dbReference type="NCBI Taxonomy" id="4058"/>
    <lineage>
        <taxon>Eukaryota</taxon>
        <taxon>Viridiplantae</taxon>
        <taxon>Streptophyta</taxon>
        <taxon>Embryophyta</taxon>
        <taxon>Tracheophyta</taxon>
        <taxon>Spermatophyta</taxon>
        <taxon>Magnoliopsida</taxon>
        <taxon>eudicotyledons</taxon>
        <taxon>Gunneridae</taxon>
        <taxon>Pentapetalae</taxon>
        <taxon>asterids</taxon>
        <taxon>lamiids</taxon>
        <taxon>Gentianales</taxon>
        <taxon>Apocynaceae</taxon>
        <taxon>Rauvolfioideae</taxon>
        <taxon>Vinceae</taxon>
        <taxon>Catharanthinae</taxon>
        <taxon>Catharanthus</taxon>
    </lineage>
</organism>
<dbReference type="Proteomes" id="UP001060085">
    <property type="component" value="Linkage Group LG01"/>
</dbReference>
<sequence length="1165" mass="131794">MDSYRRLHIKKDGEPRLHIKKDGEPMVECLDCGKLCLIDKDDEERMLSMVIVCSEMASIVGQIISCPGNGYKAWEDPAFFKWKKRDAHVPLRCHESVEGSLRYWYDRNQVDILASKSAVWDDSAVSEALGCAAFWVKGLPFVKSLSGYWKFLLAQSPSCVPSNFQESSFEDSTWHTIPVPSNWQMHGFDRPIYTNTVYPFPMDPPKVPEDNPTGCYRTDFFLPKEWKGRGIFLHFEAVDSAFIAWVNGKPVGYSQDSRLPAEFDITDYCHPCGSDERNSLAVQVFRWSDGSYLEDQDHWWLSGIHRDVLLLAKPKVFISDYFFKSSLAKDFSYADIQVEVQIETWKGSHEENILDHFTIEAALFDTARWHSSNDHADLLSSSVANLELHSSYSPCIGFMGYLLMGRVLMPRLWSAEQPNLYALVITLKDTSGNVIECESCLVGIREISKAPKQLLVNRQPVVIRGVNRHEHHPRLGKTNLESCMVKDLVLMKQNNINAVRNSHYPQHQRWYELCDLFGLYMIDEANIETHGFHASANLKHPAQEPNWAACMMDRVIGMVERDKNHACIISWSLGNESGYGPNHASFAGWVRDKDPSRLLHYEGGGSRTSSTDIVCPMYMRVWDMVKIAEDPCETRPLILCEYSHAMGNSNGNLHKYWEAIDSKFGLQGGFIWDWVDQGLLKEGMDGHKHWAYGGDFGDIPNDLNFCLNGLIWPDRSPHPALHEVKFLYQPIKVSFLEGAVKIKNSHFFNTTEALEFSWVIHGDGCQIDSGFLSLPIIEPQRSHEMNWESGPWYSSWTSSDAAEVYLTITAKLLHSTRWAEHGHVISSTQVRLPAKRKVVHKIIASDTTLLSEVLDNTIKVSGHGSWEMIFNRKMGSVQSWKVKGVTVLCDGMAPCFWRAPTDNDKGGETGSFFSRWKAANLDEVVFLTESCSIESMTDHLVKIAVIFLGIPKSVGKPSSETVEPSALFKVHMMYNIYGSGDVILECSVQPNSQLPPLPRVGVEFHLANSVNQITWYGRGPFECYPDRKSAAHVGLYEQNVDNMHVPYIVPGECSGRTDVRWVTFQNKDGCGIYASMYGGSPPMQINASYYSTAELENATHNEKLSKGENIEVHLDHKHMGLGGDDSWSPCVHEEYLVPAVPYSFSIRFCSLMPTTSGYEIFNCQL</sequence>
<comment type="caution">
    <text evidence="1">The sequence shown here is derived from an EMBL/GenBank/DDBJ whole genome shotgun (WGS) entry which is preliminary data.</text>
</comment>
<keyword evidence="2" id="KW-1185">Reference proteome</keyword>
<protein>
    <submittedName>
        <fullName evidence="1">Uncharacterized protein</fullName>
    </submittedName>
</protein>
<reference evidence="2" key="1">
    <citation type="journal article" date="2023" name="Nat. Plants">
        <title>Single-cell RNA sequencing provides a high-resolution roadmap for understanding the multicellular compartmentation of specialized metabolism.</title>
        <authorList>
            <person name="Sun S."/>
            <person name="Shen X."/>
            <person name="Li Y."/>
            <person name="Li Y."/>
            <person name="Wang S."/>
            <person name="Li R."/>
            <person name="Zhang H."/>
            <person name="Shen G."/>
            <person name="Guo B."/>
            <person name="Wei J."/>
            <person name="Xu J."/>
            <person name="St-Pierre B."/>
            <person name="Chen S."/>
            <person name="Sun C."/>
        </authorList>
    </citation>
    <scope>NUCLEOTIDE SEQUENCE [LARGE SCALE GENOMIC DNA]</scope>
</reference>
<evidence type="ECO:0000313" key="2">
    <source>
        <dbReference type="Proteomes" id="UP001060085"/>
    </source>
</evidence>
<proteinExistence type="predicted"/>
<gene>
    <name evidence="1" type="ORF">M9H77_02527</name>
</gene>
<evidence type="ECO:0000313" key="1">
    <source>
        <dbReference type="EMBL" id="KAI5681300.1"/>
    </source>
</evidence>
<name>A0ACC0C8R4_CATRO</name>
<accession>A0ACC0C8R4</accession>
<dbReference type="EMBL" id="CM044701">
    <property type="protein sequence ID" value="KAI5681300.1"/>
    <property type="molecule type" value="Genomic_DNA"/>
</dbReference>